<evidence type="ECO:0000256" key="3">
    <source>
        <dbReference type="ARBA" id="ARBA00009223"/>
    </source>
</evidence>
<feature type="compositionally biased region" description="Acidic residues" evidence="11">
    <location>
        <begin position="149"/>
        <end position="180"/>
    </location>
</feature>
<evidence type="ECO:0000256" key="8">
    <source>
        <dbReference type="ARBA" id="ARBA00023242"/>
    </source>
</evidence>
<comment type="subunit">
    <text evidence="4 10">Component of the ribosomal small subunit (SSU) processome composed of at least 40 protein subunits and snoRNA U3.</text>
</comment>
<evidence type="ECO:0000256" key="4">
    <source>
        <dbReference type="ARBA" id="ARBA00011192"/>
    </source>
</evidence>
<evidence type="ECO:0000256" key="1">
    <source>
        <dbReference type="ARBA" id="ARBA00002883"/>
    </source>
</evidence>
<dbReference type="Gene3D" id="3.40.50.300">
    <property type="entry name" value="P-loop containing nucleotide triphosphate hydrolases"/>
    <property type="match status" value="1"/>
</dbReference>
<dbReference type="OrthoDB" id="10264378at2759"/>
<evidence type="ECO:0000256" key="5">
    <source>
        <dbReference type="ARBA" id="ARBA00015422"/>
    </source>
</evidence>
<evidence type="ECO:0000256" key="2">
    <source>
        <dbReference type="ARBA" id="ARBA00004604"/>
    </source>
</evidence>
<dbReference type="EMBL" id="QWIR01000209">
    <property type="protein sequence ID" value="RMY82580.1"/>
    <property type="molecule type" value="Genomic_DNA"/>
</dbReference>
<keyword evidence="8 10" id="KW-0539">Nucleus</keyword>
<dbReference type="InterPro" id="IPR053940">
    <property type="entry name" value="UTP25_NTPase-like"/>
</dbReference>
<name>A0A3M7F1B2_HORWE</name>
<proteinExistence type="inferred from homology"/>
<dbReference type="InterPro" id="IPR027417">
    <property type="entry name" value="P-loop_NTPase"/>
</dbReference>
<protein>
    <recommendedName>
        <fullName evidence="5 10">U3 small nucleolar RNA-associated protein 25</fullName>
        <shortName evidence="10">U3 snoRNA-associated protein 25</shortName>
    </recommendedName>
</protein>
<feature type="domain" description="UTP25 NTP hydrolase-like" evidence="13">
    <location>
        <begin position="294"/>
        <end position="550"/>
    </location>
</feature>
<gene>
    <name evidence="14" type="ORF">D0861_07820</name>
</gene>
<keyword evidence="6 10" id="KW-0690">Ribosome biogenesis</keyword>
<comment type="caution">
    <text evidence="14">The sequence shown here is derived from an EMBL/GenBank/DDBJ whole genome shotgun (WGS) entry which is preliminary data.</text>
</comment>
<dbReference type="InterPro" id="IPR010678">
    <property type="entry name" value="UTP25"/>
</dbReference>
<dbReference type="Proteomes" id="UP000268823">
    <property type="component" value="Unassembled WGS sequence"/>
</dbReference>
<dbReference type="GO" id="GO:0034511">
    <property type="term" value="F:U3 snoRNA binding"/>
    <property type="evidence" value="ECO:0007669"/>
    <property type="project" value="InterPro"/>
</dbReference>
<dbReference type="GO" id="GO:0000462">
    <property type="term" value="P:maturation of SSU-rRNA from tricistronic rRNA transcript (SSU-rRNA, 5.8S rRNA, LSU-rRNA)"/>
    <property type="evidence" value="ECO:0007669"/>
    <property type="project" value="TreeGrafter"/>
</dbReference>
<dbReference type="SUPFAM" id="SSF52540">
    <property type="entry name" value="P-loop containing nucleoside triphosphate hydrolases"/>
    <property type="match status" value="1"/>
</dbReference>
<keyword evidence="7 10" id="KW-0698">rRNA processing</keyword>
<evidence type="ECO:0000259" key="13">
    <source>
        <dbReference type="Pfam" id="PF22916"/>
    </source>
</evidence>
<dbReference type="Pfam" id="PF22916">
    <property type="entry name" value="UTP25_NTPase-like"/>
    <property type="match status" value="1"/>
</dbReference>
<feature type="compositionally biased region" description="Gly residues" evidence="11">
    <location>
        <begin position="9"/>
        <end position="29"/>
    </location>
</feature>
<dbReference type="PANTHER" id="PTHR12933:SF0">
    <property type="entry name" value="U3 SMALL NUCLEOLAR RNA-ASSOCIATED PROTEIN 25 HOMOLOG"/>
    <property type="match status" value="1"/>
</dbReference>
<reference evidence="14 15" key="1">
    <citation type="journal article" date="2018" name="BMC Genomics">
        <title>Genomic evidence for intraspecific hybridization in a clonal and extremely halotolerant yeast.</title>
        <authorList>
            <person name="Gostincar C."/>
            <person name="Stajich J.E."/>
            <person name="Zupancic J."/>
            <person name="Zalar P."/>
            <person name="Gunde-Cimerman N."/>
        </authorList>
    </citation>
    <scope>NUCLEOTIDE SEQUENCE [LARGE SCALE GENOMIC DNA]</scope>
    <source>
        <strain evidence="14 15">EXF-2788</strain>
    </source>
</reference>
<evidence type="ECO:0000256" key="11">
    <source>
        <dbReference type="SAM" id="MobiDB-lite"/>
    </source>
</evidence>
<sequence length="772" mass="86273">MAPHRGRGGPRGGFRGGRGNARGRGGAAQGSGKLARSGIRTKAGYRKFDSQRVKEVDSQSEDEMPDAGEESPEQSSQDGMSDSEEDEEVAPSVKAYNALLQSFKQRDGDGDGDEERRRKRRKVEKEVPTTEQEVPEDGSVGSDEQAGSAEEDAGIQVEEEASEDEDEDEDDALPQDDEVDTGAIAGADEGNDDDEEDASDPYEAHFANIDENDLSQRLKSIQGGEWKTEKHPLPKVGSFTLYSPQSCQDSIIRRPTIKSPSDLALKKRVADNAARLLPQFDETQRSIAPYLFNYTDLLYPSRTPTNAASLRSAACVHALNHVLKGRDKVLKNSARLASTENPETLDLRDQGFTRPKVLILTETRQHAYHYGSRIADFFAPEQVENKQRFHDSFTAPIEDDDNSNLPEDYRELFDGNNDNSFLTAMKFTRKTMKYFSAFYTSDIIIASPLGLRRIIENEDKKKQDWDFLSSIEILILDQVDAMQMQSAENIEVVMRHLNLQPGSSHGTDFNRVRPFYLDNHARHFRQTILFTAYLTPETNRLFNTSMQNLASGKAKLTPTYPGGAITAPSLSGLGVKQTFSRFPAATPSSDPDARFKYFTTAVLPTLLRLPNTTSPDNTSSKGILIYIPSYFDFLRLRNYFATATQTQHISFGAIHDYTSVPEQRRARAHFLSGRTAFLLYTQRAHHFFRQLARQIQGVKRVCFYGLPDPPAFYEEVVGGMLGRSVADGRVSPEEAKVRALFSKFDGLRLERVVGSQRVKGLVAGKGDMFEFL</sequence>
<evidence type="ECO:0000256" key="10">
    <source>
        <dbReference type="RuleBase" id="RU365070"/>
    </source>
</evidence>
<evidence type="ECO:0000256" key="9">
    <source>
        <dbReference type="ARBA" id="ARBA00023274"/>
    </source>
</evidence>
<evidence type="ECO:0000313" key="14">
    <source>
        <dbReference type="EMBL" id="RMY82580.1"/>
    </source>
</evidence>
<keyword evidence="9 10" id="KW-0687">Ribonucleoprotein</keyword>
<feature type="compositionally biased region" description="Basic and acidic residues" evidence="11">
    <location>
        <begin position="46"/>
        <end position="57"/>
    </location>
</feature>
<evidence type="ECO:0000256" key="6">
    <source>
        <dbReference type="ARBA" id="ARBA00022517"/>
    </source>
</evidence>
<comment type="similarity">
    <text evidence="3 10">Belongs to the UTP25 family.</text>
</comment>
<dbReference type="PANTHER" id="PTHR12933">
    <property type="entry name" value="ORF PROTEIN-RELATED"/>
    <property type="match status" value="1"/>
</dbReference>
<dbReference type="Pfam" id="PF06862">
    <property type="entry name" value="Utp25_C"/>
    <property type="match status" value="1"/>
</dbReference>
<comment type="subcellular location">
    <subcellularLocation>
        <location evidence="2 10">Nucleus</location>
        <location evidence="2 10">Nucleolus</location>
    </subcellularLocation>
</comment>
<dbReference type="VEuPathDB" id="FungiDB:BTJ68_13217"/>
<organism evidence="14 15">
    <name type="scientific">Hortaea werneckii</name>
    <name type="common">Black yeast</name>
    <name type="synonym">Cladosporium werneckii</name>
    <dbReference type="NCBI Taxonomy" id="91943"/>
    <lineage>
        <taxon>Eukaryota</taxon>
        <taxon>Fungi</taxon>
        <taxon>Dikarya</taxon>
        <taxon>Ascomycota</taxon>
        <taxon>Pezizomycotina</taxon>
        <taxon>Dothideomycetes</taxon>
        <taxon>Dothideomycetidae</taxon>
        <taxon>Mycosphaerellales</taxon>
        <taxon>Teratosphaeriaceae</taxon>
        <taxon>Hortaea</taxon>
    </lineage>
</organism>
<comment type="function">
    <text evidence="1 10">DEAD-box RNA helicase-like protein required for pre-18S rRNA processing, specifically at sites A0, A1, and A2.</text>
</comment>
<evidence type="ECO:0000259" key="12">
    <source>
        <dbReference type="Pfam" id="PF06862"/>
    </source>
</evidence>
<evidence type="ECO:0000313" key="15">
    <source>
        <dbReference type="Proteomes" id="UP000268823"/>
    </source>
</evidence>
<feature type="compositionally biased region" description="Acidic residues" evidence="11">
    <location>
        <begin position="58"/>
        <end position="72"/>
    </location>
</feature>
<dbReference type="AlphaFoldDB" id="A0A3M7F1B2"/>
<feature type="domain" description="UTP25 C-terminal" evidence="12">
    <location>
        <begin position="572"/>
        <end position="771"/>
    </location>
</feature>
<dbReference type="InterPro" id="IPR053939">
    <property type="entry name" value="UTP25_C"/>
</dbReference>
<evidence type="ECO:0000256" key="7">
    <source>
        <dbReference type="ARBA" id="ARBA00022552"/>
    </source>
</evidence>
<accession>A0A3M7F1B2</accession>
<feature type="region of interest" description="Disordered" evidence="11">
    <location>
        <begin position="1"/>
        <end position="199"/>
    </location>
</feature>
<feature type="compositionally biased region" description="Acidic residues" evidence="11">
    <location>
        <begin position="189"/>
        <end position="199"/>
    </location>
</feature>
<dbReference type="GO" id="GO:0032040">
    <property type="term" value="C:small-subunit processome"/>
    <property type="evidence" value="ECO:0007669"/>
    <property type="project" value="TreeGrafter"/>
</dbReference>
<dbReference type="GO" id="GO:0019843">
    <property type="term" value="F:rRNA binding"/>
    <property type="evidence" value="ECO:0007669"/>
    <property type="project" value="TreeGrafter"/>
</dbReference>